<accession>A0A2J7PY17</accession>
<comment type="caution">
    <text evidence="1">The sequence shown here is derived from an EMBL/GenBank/DDBJ whole genome shotgun (WGS) entry which is preliminary data.</text>
</comment>
<reference evidence="1 2" key="1">
    <citation type="submission" date="2017-12" db="EMBL/GenBank/DDBJ databases">
        <title>Hemimetabolous genomes reveal molecular basis of termite eusociality.</title>
        <authorList>
            <person name="Harrison M.C."/>
            <person name="Jongepier E."/>
            <person name="Robertson H.M."/>
            <person name="Arning N."/>
            <person name="Bitard-Feildel T."/>
            <person name="Chao H."/>
            <person name="Childers C.P."/>
            <person name="Dinh H."/>
            <person name="Doddapaneni H."/>
            <person name="Dugan S."/>
            <person name="Gowin J."/>
            <person name="Greiner C."/>
            <person name="Han Y."/>
            <person name="Hu H."/>
            <person name="Hughes D.S.T."/>
            <person name="Huylmans A.-K."/>
            <person name="Kemena C."/>
            <person name="Kremer L.P.M."/>
            <person name="Lee S.L."/>
            <person name="Lopez-Ezquerra A."/>
            <person name="Mallet L."/>
            <person name="Monroy-Kuhn J.M."/>
            <person name="Moser A."/>
            <person name="Murali S.C."/>
            <person name="Muzny D.M."/>
            <person name="Otani S."/>
            <person name="Piulachs M.-D."/>
            <person name="Poelchau M."/>
            <person name="Qu J."/>
            <person name="Schaub F."/>
            <person name="Wada-Katsumata A."/>
            <person name="Worley K.C."/>
            <person name="Xie Q."/>
            <person name="Ylla G."/>
            <person name="Poulsen M."/>
            <person name="Gibbs R.A."/>
            <person name="Schal C."/>
            <person name="Richards S."/>
            <person name="Belles X."/>
            <person name="Korb J."/>
            <person name="Bornberg-Bauer E."/>
        </authorList>
    </citation>
    <scope>NUCLEOTIDE SEQUENCE [LARGE SCALE GENOMIC DNA]</scope>
    <source>
        <tissue evidence="1">Whole body</tissue>
    </source>
</reference>
<evidence type="ECO:0000313" key="1">
    <source>
        <dbReference type="EMBL" id="PNF21227.1"/>
    </source>
</evidence>
<dbReference type="Proteomes" id="UP000235965">
    <property type="component" value="Unassembled WGS sequence"/>
</dbReference>
<sequence>MVHNTFVPQLLATGFLLQTRWFMQDAARPHTANVGLNFLYDIFNWRLISDRFLIISNVDQTVMDLRALLIQACSKITEDMCHPVISNITVRVEEVARRNGSRIEHLNHSG</sequence>
<dbReference type="InterPro" id="IPR036397">
    <property type="entry name" value="RNaseH_sf"/>
</dbReference>
<keyword evidence="2" id="KW-1185">Reference proteome</keyword>
<gene>
    <name evidence="1" type="ORF">B7P43_G04190</name>
</gene>
<dbReference type="EMBL" id="NEVH01020851">
    <property type="protein sequence ID" value="PNF21227.1"/>
    <property type="molecule type" value="Genomic_DNA"/>
</dbReference>
<dbReference type="InParanoid" id="A0A2J7PY17"/>
<organism evidence="1 2">
    <name type="scientific">Cryptotermes secundus</name>
    <dbReference type="NCBI Taxonomy" id="105785"/>
    <lineage>
        <taxon>Eukaryota</taxon>
        <taxon>Metazoa</taxon>
        <taxon>Ecdysozoa</taxon>
        <taxon>Arthropoda</taxon>
        <taxon>Hexapoda</taxon>
        <taxon>Insecta</taxon>
        <taxon>Pterygota</taxon>
        <taxon>Neoptera</taxon>
        <taxon>Polyneoptera</taxon>
        <taxon>Dictyoptera</taxon>
        <taxon>Blattodea</taxon>
        <taxon>Blattoidea</taxon>
        <taxon>Termitoidae</taxon>
        <taxon>Kalotermitidae</taxon>
        <taxon>Cryptotermitinae</taxon>
        <taxon>Cryptotermes</taxon>
    </lineage>
</organism>
<name>A0A2J7PY17_9NEOP</name>
<dbReference type="GO" id="GO:0003676">
    <property type="term" value="F:nucleic acid binding"/>
    <property type="evidence" value="ECO:0007669"/>
    <property type="project" value="InterPro"/>
</dbReference>
<protein>
    <submittedName>
        <fullName evidence="1">Uncharacterized protein</fullName>
    </submittedName>
</protein>
<evidence type="ECO:0000313" key="2">
    <source>
        <dbReference type="Proteomes" id="UP000235965"/>
    </source>
</evidence>
<dbReference type="AlphaFoldDB" id="A0A2J7PY17"/>
<proteinExistence type="predicted"/>
<dbReference type="Gene3D" id="3.30.420.10">
    <property type="entry name" value="Ribonuclease H-like superfamily/Ribonuclease H"/>
    <property type="match status" value="1"/>
</dbReference>